<feature type="domain" description="Ionotropic glutamate receptor C-terminal" evidence="11">
    <location>
        <begin position="93"/>
        <end position="433"/>
    </location>
</feature>
<keyword evidence="3" id="KW-1003">Cell membrane</keyword>
<evidence type="ECO:0000313" key="13">
    <source>
        <dbReference type="Proteomes" id="UP000318571"/>
    </source>
</evidence>
<comment type="caution">
    <text evidence="12">The sequence shown here is derived from an EMBL/GenBank/DDBJ whole genome shotgun (WGS) entry which is preliminary data.</text>
</comment>
<dbReference type="GO" id="GO:0015276">
    <property type="term" value="F:ligand-gated monoatomic ion channel activity"/>
    <property type="evidence" value="ECO:0007669"/>
    <property type="project" value="InterPro"/>
</dbReference>
<evidence type="ECO:0000256" key="9">
    <source>
        <dbReference type="SAM" id="MobiDB-lite"/>
    </source>
</evidence>
<feature type="transmembrane region" description="Helical" evidence="10">
    <location>
        <begin position="449"/>
        <end position="468"/>
    </location>
</feature>
<dbReference type="Pfam" id="PF00497">
    <property type="entry name" value="SBP_bac_3"/>
    <property type="match status" value="1"/>
</dbReference>
<evidence type="ECO:0000256" key="4">
    <source>
        <dbReference type="ARBA" id="ARBA00022692"/>
    </source>
</evidence>
<keyword evidence="6 10" id="KW-0472">Membrane</keyword>
<organism evidence="12 13">
    <name type="scientific">Tigriopus californicus</name>
    <name type="common">Marine copepod</name>
    <dbReference type="NCBI Taxonomy" id="6832"/>
    <lineage>
        <taxon>Eukaryota</taxon>
        <taxon>Metazoa</taxon>
        <taxon>Ecdysozoa</taxon>
        <taxon>Arthropoda</taxon>
        <taxon>Crustacea</taxon>
        <taxon>Multicrustacea</taxon>
        <taxon>Hexanauplia</taxon>
        <taxon>Copepoda</taxon>
        <taxon>Harpacticoida</taxon>
        <taxon>Harpacticidae</taxon>
        <taxon>Tigriopus</taxon>
    </lineage>
</organism>
<dbReference type="PANTHER" id="PTHR42643">
    <property type="entry name" value="IONOTROPIC RECEPTOR 20A-RELATED"/>
    <property type="match status" value="1"/>
</dbReference>
<keyword evidence="13" id="KW-1185">Reference proteome</keyword>
<evidence type="ECO:0000256" key="6">
    <source>
        <dbReference type="ARBA" id="ARBA00023136"/>
    </source>
</evidence>
<evidence type="ECO:0000256" key="8">
    <source>
        <dbReference type="ARBA" id="ARBA00023180"/>
    </source>
</evidence>
<dbReference type="GO" id="GO:0050906">
    <property type="term" value="P:detection of stimulus involved in sensory perception"/>
    <property type="evidence" value="ECO:0007669"/>
    <property type="project" value="UniProtKB-ARBA"/>
</dbReference>
<feature type="transmembrane region" description="Helical" evidence="10">
    <location>
        <begin position="263"/>
        <end position="283"/>
    </location>
</feature>
<sequence length="495" mass="56413">MAYDSFDKEAQSEEDSSNHLSRAIQCEDRFDTNYTILNIIKVREITQIPGLEHPVLRKIGTFITDTTTIHPSNPFTWNRDHFFARRKDLRGITLGFLVEESKPYCFIPEGSNSTHLQPYGIFIDMLKLFSTEFNFTIKFERAPKSSWTEMIRLLTLNKFDGTGVDVAINKERAQVVDFTSPIFWSDYRLVSQAPNQALSFTTYSSTFSFHFWLAFIANIVICSFALYVTIRIERSQRWKLWECFSMVCLAMVCIGLSHLPSRISSRVLFLSVLLLGTVIWASYQASLTSTLTVVQSAKTISDLNDVLQLDFEIGLWSGTVVEQVMKLSPDNSVAKTLYETKIKNNPKNQLNNENGFERVRLDSKFAYLTVTTETIYNPYYPCDVVQSHISTFKFPSGMAFRPGFELLPLFNHYLAKLMQSGQYERIRLQHLPRPNSCSPKDLTLGFDNIISAFILLAGGVLAALVLAGSERVRMLLASKGKRSNDLNSFLTPRLK</sequence>
<dbReference type="Gene3D" id="1.10.287.70">
    <property type="match status" value="1"/>
</dbReference>
<proteinExistence type="inferred from homology"/>
<evidence type="ECO:0000256" key="1">
    <source>
        <dbReference type="ARBA" id="ARBA00004651"/>
    </source>
</evidence>
<protein>
    <recommendedName>
        <fullName evidence="11">Ionotropic glutamate receptor C-terminal domain-containing protein</fullName>
    </recommendedName>
</protein>
<comment type="similarity">
    <text evidence="2">Belongs to the glutamate-gated ion channel (TC 1.A.10.1) family.</text>
</comment>
<keyword evidence="7" id="KW-0675">Receptor</keyword>
<evidence type="ECO:0000313" key="12">
    <source>
        <dbReference type="EMBL" id="TRY78465.1"/>
    </source>
</evidence>
<keyword evidence="5 10" id="KW-1133">Transmembrane helix</keyword>
<comment type="subcellular location">
    <subcellularLocation>
        <location evidence="1">Cell membrane</location>
        <topology evidence="1">Multi-pass membrane protein</topology>
    </subcellularLocation>
</comment>
<evidence type="ECO:0000256" key="3">
    <source>
        <dbReference type="ARBA" id="ARBA00022475"/>
    </source>
</evidence>
<evidence type="ECO:0000256" key="2">
    <source>
        <dbReference type="ARBA" id="ARBA00008685"/>
    </source>
</evidence>
<dbReference type="InterPro" id="IPR001638">
    <property type="entry name" value="Solute-binding_3/MltF_N"/>
</dbReference>
<dbReference type="InterPro" id="IPR001320">
    <property type="entry name" value="Iontro_rcpt_C"/>
</dbReference>
<dbReference type="OMA" id="DMLENTH"/>
<evidence type="ECO:0000259" key="11">
    <source>
        <dbReference type="SMART" id="SM00079"/>
    </source>
</evidence>
<reference evidence="12 13" key="1">
    <citation type="journal article" date="2018" name="Nat. Ecol. Evol.">
        <title>Genomic signatures of mitonuclear coevolution across populations of Tigriopus californicus.</title>
        <authorList>
            <person name="Barreto F.S."/>
            <person name="Watson E.T."/>
            <person name="Lima T.G."/>
            <person name="Willett C.S."/>
            <person name="Edmands S."/>
            <person name="Li W."/>
            <person name="Burton R.S."/>
        </authorList>
    </citation>
    <scope>NUCLEOTIDE SEQUENCE [LARGE SCALE GENOMIC DNA]</scope>
    <source>
        <strain evidence="12 13">San Diego</strain>
    </source>
</reference>
<dbReference type="InterPro" id="IPR052192">
    <property type="entry name" value="Insect_Ionotropic_Sensory_Rcpt"/>
</dbReference>
<keyword evidence="8" id="KW-0325">Glycoprotein</keyword>
<feature type="region of interest" description="Disordered" evidence="9">
    <location>
        <begin position="1"/>
        <end position="20"/>
    </location>
</feature>
<dbReference type="GO" id="GO:0005886">
    <property type="term" value="C:plasma membrane"/>
    <property type="evidence" value="ECO:0007669"/>
    <property type="project" value="UniProtKB-SubCell"/>
</dbReference>
<dbReference type="SMART" id="SM00079">
    <property type="entry name" value="PBPe"/>
    <property type="match status" value="1"/>
</dbReference>
<dbReference type="EMBL" id="VCGU01000003">
    <property type="protein sequence ID" value="TRY78465.1"/>
    <property type="molecule type" value="Genomic_DNA"/>
</dbReference>
<feature type="compositionally biased region" description="Basic and acidic residues" evidence="9">
    <location>
        <begin position="1"/>
        <end position="11"/>
    </location>
</feature>
<dbReference type="AlphaFoldDB" id="A0A553PLA9"/>
<dbReference type="PANTHER" id="PTHR42643:SF24">
    <property type="entry name" value="IONOTROPIC RECEPTOR 60A"/>
    <property type="match status" value="1"/>
</dbReference>
<keyword evidence="4 10" id="KW-0812">Transmembrane</keyword>
<dbReference type="SUPFAM" id="SSF53850">
    <property type="entry name" value="Periplasmic binding protein-like II"/>
    <property type="match status" value="1"/>
</dbReference>
<gene>
    <name evidence="12" type="ORF">TCAL_12931</name>
</gene>
<evidence type="ECO:0000256" key="10">
    <source>
        <dbReference type="SAM" id="Phobius"/>
    </source>
</evidence>
<dbReference type="Gene3D" id="3.40.190.10">
    <property type="entry name" value="Periplasmic binding protein-like II"/>
    <property type="match status" value="1"/>
</dbReference>
<dbReference type="Proteomes" id="UP000318571">
    <property type="component" value="Chromosome 11"/>
</dbReference>
<accession>A0A553PLA9</accession>
<name>A0A553PLA9_TIGCA</name>
<evidence type="ECO:0000256" key="7">
    <source>
        <dbReference type="ARBA" id="ARBA00023170"/>
    </source>
</evidence>
<feature type="transmembrane region" description="Helical" evidence="10">
    <location>
        <begin position="209"/>
        <end position="228"/>
    </location>
</feature>
<evidence type="ECO:0000256" key="5">
    <source>
        <dbReference type="ARBA" id="ARBA00022989"/>
    </source>
</evidence>